<sequence>MSGLRISEDSTSEELLPFAKMVHELLSLPVTMRSKNRKGVRLERGNVVDRDYTGPVLEEALVKNSVIHTIPDRGAYKGIPVVVAPIRDRKGNPVAAIGIVDVVSTIDLASVFGNYPQIVRQVEERKSSI</sequence>
<evidence type="ECO:0008006" key="3">
    <source>
        <dbReference type="Google" id="ProtNLM"/>
    </source>
</evidence>
<dbReference type="Pfam" id="PF09884">
    <property type="entry name" value="DUF2111"/>
    <property type="match status" value="1"/>
</dbReference>
<reference evidence="2" key="1">
    <citation type="submission" date="2017-06" db="EMBL/GenBank/DDBJ databases">
        <authorList>
            <person name="Cremers G."/>
        </authorList>
    </citation>
    <scope>NUCLEOTIDE SEQUENCE [LARGE SCALE GENOMIC DNA]</scope>
</reference>
<accession>A0A284VL65</accession>
<dbReference type="OrthoDB" id="3369at2157"/>
<name>A0A284VL65_9EURY</name>
<dbReference type="PIRSF" id="PIRSF006557">
    <property type="entry name" value="UCP006557_sign"/>
    <property type="match status" value="1"/>
</dbReference>
<organism evidence="1 2">
    <name type="scientific">Candidatus Methanoperedens nitratireducens</name>
    <dbReference type="NCBI Taxonomy" id="1392998"/>
    <lineage>
        <taxon>Archaea</taxon>
        <taxon>Methanobacteriati</taxon>
        <taxon>Methanobacteriota</taxon>
        <taxon>Stenosarchaea group</taxon>
        <taxon>Methanomicrobia</taxon>
        <taxon>Methanosarcinales</taxon>
        <taxon>ANME-2 cluster</taxon>
        <taxon>Candidatus Methanoperedentaceae</taxon>
        <taxon>Candidatus Methanoperedens</taxon>
    </lineage>
</organism>
<dbReference type="RefSeq" id="WP_096204307.1">
    <property type="nucleotide sequence ID" value="NZ_FZMP01000059.1"/>
</dbReference>
<gene>
    <name evidence="1" type="ORF">MNV_1510019</name>
</gene>
<dbReference type="EMBL" id="FZMP01000059">
    <property type="protein sequence ID" value="SNQ60026.1"/>
    <property type="molecule type" value="Genomic_DNA"/>
</dbReference>
<keyword evidence="2" id="KW-1185">Reference proteome</keyword>
<proteinExistence type="predicted"/>
<dbReference type="Proteomes" id="UP000218615">
    <property type="component" value="Unassembled WGS sequence"/>
</dbReference>
<evidence type="ECO:0000313" key="2">
    <source>
        <dbReference type="Proteomes" id="UP000218615"/>
    </source>
</evidence>
<dbReference type="InterPro" id="IPR012029">
    <property type="entry name" value="UCP006557"/>
</dbReference>
<evidence type="ECO:0000313" key="1">
    <source>
        <dbReference type="EMBL" id="SNQ60026.1"/>
    </source>
</evidence>
<protein>
    <recommendedName>
        <fullName evidence="3">DUF2111 domain-containing protein</fullName>
    </recommendedName>
</protein>
<dbReference type="AlphaFoldDB" id="A0A284VL65"/>